<dbReference type="InterPro" id="IPR032710">
    <property type="entry name" value="NTF2-like_dom_sf"/>
</dbReference>
<feature type="domain" description="DUF4440" evidence="1">
    <location>
        <begin position="55"/>
        <end position="168"/>
    </location>
</feature>
<dbReference type="Gene3D" id="3.10.450.50">
    <property type="match status" value="1"/>
</dbReference>
<evidence type="ECO:0000313" key="3">
    <source>
        <dbReference type="Proteomes" id="UP000291933"/>
    </source>
</evidence>
<dbReference type="SUPFAM" id="SSF54427">
    <property type="entry name" value="NTF2-like"/>
    <property type="match status" value="1"/>
</dbReference>
<dbReference type="Pfam" id="PF14534">
    <property type="entry name" value="DUF4440"/>
    <property type="match status" value="1"/>
</dbReference>
<dbReference type="AlphaFoldDB" id="A0A4Q9KMR2"/>
<gene>
    <name evidence="2" type="ORF">ET996_02285</name>
</gene>
<evidence type="ECO:0000259" key="1">
    <source>
        <dbReference type="Pfam" id="PF14534"/>
    </source>
</evidence>
<proteinExistence type="predicted"/>
<evidence type="ECO:0000313" key="2">
    <source>
        <dbReference type="EMBL" id="TBT95828.1"/>
    </source>
</evidence>
<comment type="caution">
    <text evidence="2">The sequence shown here is derived from an EMBL/GenBank/DDBJ whole genome shotgun (WGS) entry which is preliminary data.</text>
</comment>
<dbReference type="InterPro" id="IPR027843">
    <property type="entry name" value="DUF4440"/>
</dbReference>
<name>A0A4Q9KMR2_PROTD</name>
<keyword evidence="3" id="KW-1185">Reference proteome</keyword>
<dbReference type="OrthoDB" id="582586at2"/>
<dbReference type="NCBIfam" id="TIGR02246">
    <property type="entry name" value="SgcJ/EcaC family oxidoreductase"/>
    <property type="match status" value="1"/>
</dbReference>
<dbReference type="Proteomes" id="UP000291933">
    <property type="component" value="Unassembled WGS sequence"/>
</dbReference>
<accession>A0A4Q9KMR2</accession>
<reference evidence="2 3" key="1">
    <citation type="submission" date="2019-01" db="EMBL/GenBank/DDBJ databases">
        <title>Lactibacter flavus gen. nov., sp. nov., a novel bacterium of the family Propionibacteriaceae isolated from raw milk and dairy products.</title>
        <authorList>
            <person name="Huptas C."/>
            <person name="Wenning M."/>
            <person name="Breitenwieser F."/>
            <person name="Doll E."/>
            <person name="Von Neubeck M."/>
            <person name="Busse H.-J."/>
            <person name="Scherer S."/>
        </authorList>
    </citation>
    <scope>NUCLEOTIDE SEQUENCE [LARGE SCALE GENOMIC DNA]</scope>
    <source>
        <strain evidence="2 3">DSM 22130</strain>
    </source>
</reference>
<organism evidence="2 3">
    <name type="scientific">Propioniciclava tarda</name>
    <dbReference type="NCBI Taxonomy" id="433330"/>
    <lineage>
        <taxon>Bacteria</taxon>
        <taxon>Bacillati</taxon>
        <taxon>Actinomycetota</taxon>
        <taxon>Actinomycetes</taxon>
        <taxon>Propionibacteriales</taxon>
        <taxon>Propionibacteriaceae</taxon>
        <taxon>Propioniciclava</taxon>
    </lineage>
</organism>
<dbReference type="EMBL" id="SDMR01000002">
    <property type="protein sequence ID" value="TBT95828.1"/>
    <property type="molecule type" value="Genomic_DNA"/>
</dbReference>
<protein>
    <submittedName>
        <fullName evidence="2">SgcJ/EcaC family oxidoreductase</fullName>
    </submittedName>
</protein>
<dbReference type="InterPro" id="IPR011944">
    <property type="entry name" value="Steroid_delta5-4_isomerase"/>
</dbReference>
<sequence length="210" mass="23038">MPPWASGRRRATMASMSGTKKRFERQVKLVRDLAAASREYLPMPPGPTPLAGPLEVVAKFAAAWESKDAAAIGSLFAEDADYVNVVGLWWTSRHSIQRVFKRSFKDEFKTATFTFEKVSFRQVGSDAAVLHGRWQISGQVDPEDEVADVRRGMIMFVLEKVADASWLIVSAQATDIAIAADTLIARDGQLTATSYVPEVPNLPDPEPGSV</sequence>